<evidence type="ECO:0000313" key="14">
    <source>
        <dbReference type="Proteomes" id="UP000199387"/>
    </source>
</evidence>
<feature type="transmembrane region" description="Helical" evidence="9">
    <location>
        <begin position="109"/>
        <end position="129"/>
    </location>
</feature>
<dbReference type="InterPro" id="IPR011014">
    <property type="entry name" value="MscS_channel_TM-2"/>
</dbReference>
<feature type="compositionally biased region" description="Basic and acidic residues" evidence="8">
    <location>
        <begin position="314"/>
        <end position="328"/>
    </location>
</feature>
<keyword evidence="3" id="KW-1003">Cell membrane</keyword>
<proteinExistence type="inferred from homology"/>
<dbReference type="AlphaFoldDB" id="A0A1G6ICE7"/>
<evidence type="ECO:0000259" key="12">
    <source>
        <dbReference type="Pfam" id="PF21088"/>
    </source>
</evidence>
<dbReference type="Pfam" id="PF00924">
    <property type="entry name" value="MS_channel_2nd"/>
    <property type="match status" value="1"/>
</dbReference>
<dbReference type="PANTHER" id="PTHR30460">
    <property type="entry name" value="MODERATE CONDUCTANCE MECHANOSENSITIVE CHANNEL YBIO"/>
    <property type="match status" value="1"/>
</dbReference>
<feature type="domain" description="Mechanosensitive ion channel MscS C-terminal" evidence="11">
    <location>
        <begin position="205"/>
        <end position="288"/>
    </location>
</feature>
<dbReference type="InterPro" id="IPR045276">
    <property type="entry name" value="YbiO_bact"/>
</dbReference>
<evidence type="ECO:0000313" key="13">
    <source>
        <dbReference type="EMBL" id="SDC04171.1"/>
    </source>
</evidence>
<dbReference type="InterPro" id="IPR011066">
    <property type="entry name" value="MscS_channel_C_sf"/>
</dbReference>
<evidence type="ECO:0000256" key="3">
    <source>
        <dbReference type="ARBA" id="ARBA00022475"/>
    </source>
</evidence>
<keyword evidence="4 9" id="KW-0812">Transmembrane</keyword>
<evidence type="ECO:0000256" key="7">
    <source>
        <dbReference type="ARBA" id="ARBA00059688"/>
    </source>
</evidence>
<feature type="transmembrane region" description="Helical" evidence="9">
    <location>
        <begin position="41"/>
        <end position="61"/>
    </location>
</feature>
<dbReference type="Gene3D" id="1.10.287.1260">
    <property type="match status" value="1"/>
</dbReference>
<evidence type="ECO:0000256" key="6">
    <source>
        <dbReference type="ARBA" id="ARBA00023136"/>
    </source>
</evidence>
<keyword evidence="6 9" id="KW-0472">Membrane</keyword>
<dbReference type="InterPro" id="IPR010920">
    <property type="entry name" value="LSM_dom_sf"/>
</dbReference>
<dbReference type="Pfam" id="PF21082">
    <property type="entry name" value="MS_channel_3rd"/>
    <property type="match status" value="1"/>
</dbReference>
<dbReference type="InterPro" id="IPR023408">
    <property type="entry name" value="MscS_beta-dom_sf"/>
</dbReference>
<evidence type="ECO:0000259" key="10">
    <source>
        <dbReference type="Pfam" id="PF00924"/>
    </source>
</evidence>
<feature type="region of interest" description="Disordered" evidence="8">
    <location>
        <begin position="306"/>
        <end position="336"/>
    </location>
</feature>
<keyword evidence="14" id="KW-1185">Reference proteome</keyword>
<evidence type="ECO:0000256" key="1">
    <source>
        <dbReference type="ARBA" id="ARBA00004651"/>
    </source>
</evidence>
<dbReference type="PANTHER" id="PTHR30460:SF0">
    <property type="entry name" value="MODERATE CONDUCTANCE MECHANOSENSITIVE CHANNEL YBIO"/>
    <property type="match status" value="1"/>
</dbReference>
<evidence type="ECO:0000256" key="4">
    <source>
        <dbReference type="ARBA" id="ARBA00022692"/>
    </source>
</evidence>
<dbReference type="EMBL" id="FMZA01000002">
    <property type="protein sequence ID" value="SDC04171.1"/>
    <property type="molecule type" value="Genomic_DNA"/>
</dbReference>
<dbReference type="InterPro" id="IPR006685">
    <property type="entry name" value="MscS_channel_2nd"/>
</dbReference>
<dbReference type="InterPro" id="IPR049278">
    <property type="entry name" value="MS_channel_C"/>
</dbReference>
<dbReference type="SUPFAM" id="SSF82861">
    <property type="entry name" value="Mechanosensitive channel protein MscS (YggB), transmembrane region"/>
    <property type="match status" value="1"/>
</dbReference>
<evidence type="ECO:0000256" key="5">
    <source>
        <dbReference type="ARBA" id="ARBA00022989"/>
    </source>
</evidence>
<dbReference type="Gene3D" id="3.30.70.100">
    <property type="match status" value="1"/>
</dbReference>
<evidence type="ECO:0000256" key="9">
    <source>
        <dbReference type="SAM" id="Phobius"/>
    </source>
</evidence>
<evidence type="ECO:0000256" key="8">
    <source>
        <dbReference type="SAM" id="MobiDB-lite"/>
    </source>
</evidence>
<dbReference type="Gene3D" id="2.30.30.60">
    <property type="match status" value="1"/>
</dbReference>
<protein>
    <submittedName>
        <fullName evidence="13">Small conductance mechanosensitive channel</fullName>
    </submittedName>
</protein>
<feature type="domain" description="Mechanosensitive ion channel MscS" evidence="10">
    <location>
        <begin position="131"/>
        <end position="197"/>
    </location>
</feature>
<accession>A0A1G6ICE7</accession>
<dbReference type="SUPFAM" id="SSF82689">
    <property type="entry name" value="Mechanosensitive channel protein MscS (YggB), C-terminal domain"/>
    <property type="match status" value="1"/>
</dbReference>
<dbReference type="OrthoDB" id="9809206at2"/>
<dbReference type="GO" id="GO:0008381">
    <property type="term" value="F:mechanosensitive monoatomic ion channel activity"/>
    <property type="evidence" value="ECO:0007669"/>
    <property type="project" value="InterPro"/>
</dbReference>
<dbReference type="RefSeq" id="WP_091566184.1">
    <property type="nucleotide sequence ID" value="NZ_FMZA01000002.1"/>
</dbReference>
<comment type="subcellular location">
    <subcellularLocation>
        <location evidence="1">Cell membrane</location>
        <topology evidence="1">Multi-pass membrane protein</topology>
    </subcellularLocation>
</comment>
<name>A0A1G6ICE7_9BACL</name>
<sequence>MTVTALAAADWIQGVEGMQQKAEEIAEDPAQKLWGPLLDHVLLPFGQIVLIIFLTYIALRYSDRVIDRLLNISRFPQKKGTTLNRLIKSTARYAIYFISAIAVLEKLEIPVTSILAGAGIVGLAVGFGAQNLVKDVISGFFIIFDNQMEVGDYVEINGSINGTVEEIGLRVTKIREFSQRLHYLSNGEISQVTNYNRDRMRPLVAVTVPYEEDHDRVRETLKEITEDLNQRLAPYVIEPFTIFGVTDIQQDGVEYTLMAVVTPEEYWMVEREMRITIVQTFNEKGIEIAYPRQVLTTYPELQTSFAKAKTAHNASEKAQRPLPRKEKGNPQGGEEG</sequence>
<keyword evidence="5 9" id="KW-1133">Transmembrane helix</keyword>
<organism evidence="13 14">
    <name type="scientific">Melghirimyces thermohalophilus</name>
    <dbReference type="NCBI Taxonomy" id="1236220"/>
    <lineage>
        <taxon>Bacteria</taxon>
        <taxon>Bacillati</taxon>
        <taxon>Bacillota</taxon>
        <taxon>Bacilli</taxon>
        <taxon>Bacillales</taxon>
        <taxon>Thermoactinomycetaceae</taxon>
        <taxon>Melghirimyces</taxon>
    </lineage>
</organism>
<evidence type="ECO:0000259" key="11">
    <source>
        <dbReference type="Pfam" id="PF21082"/>
    </source>
</evidence>
<comment type="function">
    <text evidence="7">May play a role in resistance to osmotic downshock.</text>
</comment>
<dbReference type="InterPro" id="IPR049142">
    <property type="entry name" value="MS_channel_1st"/>
</dbReference>
<dbReference type="SUPFAM" id="SSF50182">
    <property type="entry name" value="Sm-like ribonucleoproteins"/>
    <property type="match status" value="1"/>
</dbReference>
<comment type="similarity">
    <text evidence="2">Belongs to the MscS (TC 1.A.23) family.</text>
</comment>
<dbReference type="GO" id="GO:0005886">
    <property type="term" value="C:plasma membrane"/>
    <property type="evidence" value="ECO:0007669"/>
    <property type="project" value="UniProtKB-SubCell"/>
</dbReference>
<feature type="domain" description="Mechanosensitive ion channel transmembrane helices 2/3" evidence="12">
    <location>
        <begin position="92"/>
        <end position="130"/>
    </location>
</feature>
<dbReference type="FunFam" id="2.30.30.60:FF:000001">
    <property type="entry name" value="MscS Mechanosensitive ion channel"/>
    <property type="match status" value="1"/>
</dbReference>
<gene>
    <name evidence="13" type="ORF">SAMN04488112_102168</name>
</gene>
<evidence type="ECO:0000256" key="2">
    <source>
        <dbReference type="ARBA" id="ARBA00008017"/>
    </source>
</evidence>
<dbReference type="Proteomes" id="UP000199387">
    <property type="component" value="Unassembled WGS sequence"/>
</dbReference>
<dbReference type="Pfam" id="PF21088">
    <property type="entry name" value="MS_channel_1st"/>
    <property type="match status" value="1"/>
</dbReference>
<reference evidence="13 14" key="1">
    <citation type="submission" date="2016-10" db="EMBL/GenBank/DDBJ databases">
        <authorList>
            <person name="de Groot N.N."/>
        </authorList>
    </citation>
    <scope>NUCLEOTIDE SEQUENCE [LARGE SCALE GENOMIC DNA]</scope>
    <source>
        <strain evidence="13 14">DSM 45514</strain>
    </source>
</reference>